<dbReference type="PANTHER" id="PTHR19271:SF16">
    <property type="entry name" value="CYTOCHROME B"/>
    <property type="match status" value="1"/>
</dbReference>
<evidence type="ECO:0000256" key="10">
    <source>
        <dbReference type="ARBA" id="ARBA00022982"/>
    </source>
</evidence>
<evidence type="ECO:0000256" key="5">
    <source>
        <dbReference type="ARBA" id="ARBA00022617"/>
    </source>
</evidence>
<comment type="function">
    <text evidence="1 18">Component of the ubiquinol-cytochrome c reductase complex (complex III or cytochrome b-c1 complex) that is part of the mitochondrial respiratory chain. The b-c1 complex mediates electron transfer from ubiquinol to cytochrome c. Contributes to the generation of a proton gradient across the mitochondrial membrane that is then used for ATP synthesis.</text>
</comment>
<feature type="domain" description="Cytochrome b/b6 N-terminal region profile" evidence="19">
    <location>
        <begin position="1"/>
        <end position="208"/>
    </location>
</feature>
<evidence type="ECO:0000256" key="4">
    <source>
        <dbReference type="ARBA" id="ARBA00022448"/>
    </source>
</evidence>
<sequence length="379" mass="43150">MSFRKTHPLIKIVNSTLVDLPTPANLTVNWNYGSLLGLVLIIQIVSGIILATRFTGHSDVSFDSVIMIYQDANYGWLIRLIHSTGATFFFIFIYLHIGRGIYYGSYVFAETWNIGVTIYLILMGTAFLGYVLPWGQMSYWGATVITNLLSAVPYLGPMMVEWVWGGFAVSNPTLTRFFALHYLLPFVILALVILHIFYLHTHGSSNPLGIDSSTYKVPFHYYYSVKDAYGYFVFFFIFMVVTLTFGYNLMDAENFIPANPLVTPTHIQPEWYFLFAYAILRSIPNKLGGVVGLLLSVLALYFFTINSSKLLFSGMQFSPISRVIFWSLVSNFLLLTWLGSCPAESPYTEVALYCTVTYFLFVFLAISWSHYVTYRYLNS</sequence>
<keyword evidence="9" id="KW-0999">Mitochondrion inner membrane</keyword>
<evidence type="ECO:0000256" key="8">
    <source>
        <dbReference type="ARBA" id="ARBA00022723"/>
    </source>
</evidence>
<dbReference type="GO" id="GO:0008121">
    <property type="term" value="F:quinol-cytochrome-c reductase activity"/>
    <property type="evidence" value="ECO:0007669"/>
    <property type="project" value="InterPro"/>
</dbReference>
<dbReference type="InterPro" id="IPR036150">
    <property type="entry name" value="Cyt_b/b6_C_sf"/>
</dbReference>
<comment type="cofactor">
    <cofactor evidence="18">
        <name>heme b</name>
        <dbReference type="ChEBI" id="CHEBI:60344"/>
    </cofactor>
    <text evidence="18">Binds 2 heme groups non-covalently.</text>
</comment>
<dbReference type="PANTHER" id="PTHR19271">
    <property type="entry name" value="CYTOCHROME B"/>
    <property type="match status" value="1"/>
</dbReference>
<keyword evidence="7 18" id="KW-0812">Transmembrane</keyword>
<organism evidence="21">
    <name type="scientific">Proales similis</name>
    <dbReference type="NCBI Taxonomy" id="360698"/>
    <lineage>
        <taxon>Eukaryota</taxon>
        <taxon>Metazoa</taxon>
        <taxon>Spiralia</taxon>
        <taxon>Gnathifera</taxon>
        <taxon>Rotifera</taxon>
        <taxon>Eurotatoria</taxon>
        <taxon>Monogononta</taxon>
        <taxon>Pseudotrocha</taxon>
        <taxon>Ploima</taxon>
        <taxon>Proalidae</taxon>
        <taxon>Proales</taxon>
    </lineage>
</organism>
<dbReference type="InterPro" id="IPR030689">
    <property type="entry name" value="Cytochrome_b"/>
</dbReference>
<evidence type="ECO:0000313" key="21">
    <source>
        <dbReference type="EMBL" id="QKV49097.1"/>
    </source>
</evidence>
<dbReference type="Gene3D" id="1.20.810.10">
    <property type="entry name" value="Cytochrome Bc1 Complex, Chain C"/>
    <property type="match status" value="1"/>
</dbReference>
<dbReference type="PROSITE" id="PS51002">
    <property type="entry name" value="CYTB_NTER"/>
    <property type="match status" value="1"/>
</dbReference>
<dbReference type="GO" id="GO:0005743">
    <property type="term" value="C:mitochondrial inner membrane"/>
    <property type="evidence" value="ECO:0007669"/>
    <property type="project" value="UniProtKB-SubCell"/>
</dbReference>
<feature type="transmembrane region" description="Helical" evidence="18">
    <location>
        <begin position="317"/>
        <end position="338"/>
    </location>
</feature>
<reference evidence="21" key="1">
    <citation type="journal article" date="2020" name="Mitochondrial DNA Part B Resour">
        <title>Complete mitochondrial genome of the marine monogonont rotifer Proales similis (Rotifera, Proalidae).</title>
        <authorList>
            <person name="Choi B.-S."/>
            <person name="Lee Y.H."/>
            <person name="Lee J.-S."/>
            <person name="Yamade T."/>
            <person name="Hagiwara A."/>
            <person name="Lee J.-S."/>
        </authorList>
    </citation>
    <scope>NUCLEOTIDE SEQUENCE</scope>
</reference>
<dbReference type="Pfam" id="PF00033">
    <property type="entry name" value="Cytochrome_B"/>
    <property type="match status" value="1"/>
</dbReference>
<keyword evidence="14 18" id="KW-0496">Mitochondrion</keyword>
<evidence type="ECO:0000259" key="19">
    <source>
        <dbReference type="PROSITE" id="PS51002"/>
    </source>
</evidence>
<protein>
    <recommendedName>
        <fullName evidence="3 18">Cytochrome b</fullName>
    </recommendedName>
</protein>
<dbReference type="InterPro" id="IPR048260">
    <property type="entry name" value="Cytochrome_b_C_euk/bac"/>
</dbReference>
<keyword evidence="12 17" id="KW-0408">Iron</keyword>
<feature type="binding site" description="axial binding residue" evidence="17">
    <location>
        <position position="96"/>
    </location>
    <ligand>
        <name>heme b</name>
        <dbReference type="ChEBI" id="CHEBI:60344"/>
        <label>b566</label>
    </ligand>
    <ligandPart>
        <name>Fe</name>
        <dbReference type="ChEBI" id="CHEBI:18248"/>
    </ligandPart>
</feature>
<comment type="similarity">
    <text evidence="18">Belongs to the cytochrome b family.</text>
</comment>
<evidence type="ECO:0000256" key="7">
    <source>
        <dbReference type="ARBA" id="ARBA00022692"/>
    </source>
</evidence>
<feature type="binding site" description="axial binding residue" evidence="17">
    <location>
        <position position="195"/>
    </location>
    <ligand>
        <name>heme b</name>
        <dbReference type="ChEBI" id="CHEBI:60344"/>
        <label>b566</label>
    </ligand>
    <ligandPart>
        <name>Fe</name>
        <dbReference type="ChEBI" id="CHEBI:18248"/>
    </ligandPart>
</feature>
<comment type="cofactor">
    <cofactor evidence="17">
        <name>heme</name>
        <dbReference type="ChEBI" id="CHEBI:30413"/>
    </cofactor>
    <text evidence="17">Binds 2 heme groups non-covalently.</text>
</comment>
<dbReference type="GO" id="GO:0045275">
    <property type="term" value="C:respiratory chain complex III"/>
    <property type="evidence" value="ECO:0007669"/>
    <property type="project" value="InterPro"/>
</dbReference>
<feature type="domain" description="Cytochrome b/b6 C-terminal region profile" evidence="20">
    <location>
        <begin position="209"/>
        <end position="379"/>
    </location>
</feature>
<keyword evidence="15 18" id="KW-0472">Membrane</keyword>
<evidence type="ECO:0000256" key="17">
    <source>
        <dbReference type="PIRSR" id="PIRSR038885-2"/>
    </source>
</evidence>
<feature type="transmembrane region" description="Helical" evidence="18">
    <location>
        <begin position="350"/>
        <end position="371"/>
    </location>
</feature>
<evidence type="ECO:0000256" key="15">
    <source>
        <dbReference type="ARBA" id="ARBA00023136"/>
    </source>
</evidence>
<dbReference type="PROSITE" id="PS51003">
    <property type="entry name" value="CYTB_CTER"/>
    <property type="match status" value="1"/>
</dbReference>
<evidence type="ECO:0000256" key="14">
    <source>
        <dbReference type="ARBA" id="ARBA00023128"/>
    </source>
</evidence>
<evidence type="ECO:0000256" key="16">
    <source>
        <dbReference type="PIRSR" id="PIRSR038885-1"/>
    </source>
</evidence>
<evidence type="ECO:0000256" key="18">
    <source>
        <dbReference type="RuleBase" id="RU362117"/>
    </source>
</evidence>
<accession>A0A7D4WXC3</accession>
<dbReference type="PIRSF" id="PIRSF038885">
    <property type="entry name" value="COB"/>
    <property type="match status" value="1"/>
</dbReference>
<dbReference type="GO" id="GO:0046872">
    <property type="term" value="F:metal ion binding"/>
    <property type="evidence" value="ECO:0007669"/>
    <property type="project" value="UniProtKB-UniRule"/>
</dbReference>
<dbReference type="CDD" id="cd00290">
    <property type="entry name" value="cytochrome_b_C"/>
    <property type="match status" value="1"/>
</dbReference>
<keyword evidence="10 18" id="KW-0249">Electron transport</keyword>
<keyword evidence="5 17" id="KW-0349">Heme</keyword>
<feature type="transmembrane region" description="Helical" evidence="18">
    <location>
        <begin position="76"/>
        <end position="95"/>
    </location>
</feature>
<keyword evidence="8 17" id="KW-0479">Metal-binding</keyword>
<evidence type="ECO:0000256" key="12">
    <source>
        <dbReference type="ARBA" id="ARBA00023004"/>
    </source>
</evidence>
<comment type="subcellular location">
    <subcellularLocation>
        <location evidence="2">Mitochondrion inner membrane</location>
        <topology evidence="2">Multi-pass membrane protein</topology>
    </subcellularLocation>
</comment>
<gene>
    <name evidence="21" type="primary">CYTB</name>
</gene>
<feature type="binding site" description="axial binding residue" evidence="17">
    <location>
        <position position="181"/>
    </location>
    <ligand>
        <name>heme b</name>
        <dbReference type="ChEBI" id="CHEBI:60344"/>
        <label>b562</label>
    </ligand>
    <ligandPart>
        <name>Fe</name>
        <dbReference type="ChEBI" id="CHEBI:18248"/>
    </ligandPart>
</feature>
<dbReference type="CDD" id="cd00284">
    <property type="entry name" value="Cytochrome_b_N"/>
    <property type="match status" value="1"/>
</dbReference>
<feature type="transmembrane region" description="Helical" evidence="18">
    <location>
        <begin position="287"/>
        <end position="305"/>
    </location>
</feature>
<keyword evidence="13" id="KW-0830">Ubiquinone</keyword>
<geneLocation type="mitochondrion" evidence="21"/>
<dbReference type="InterPro" id="IPR016174">
    <property type="entry name" value="Di-haem_cyt_TM"/>
</dbReference>
<feature type="transmembrane region" description="Helical" evidence="18">
    <location>
        <begin position="35"/>
        <end position="56"/>
    </location>
</feature>
<keyword evidence="6 18" id="KW-0679">Respiratory chain</keyword>
<dbReference type="EMBL" id="MN970216">
    <property type="protein sequence ID" value="QKV49097.1"/>
    <property type="molecule type" value="Genomic_DNA"/>
</dbReference>
<feature type="transmembrane region" description="Helical" evidence="18">
    <location>
        <begin position="177"/>
        <end position="198"/>
    </location>
</feature>
<dbReference type="SUPFAM" id="SSF81342">
    <property type="entry name" value="Transmembrane di-heme cytochromes"/>
    <property type="match status" value="1"/>
</dbReference>
<keyword evidence="4 18" id="KW-0813">Transport</keyword>
<feature type="binding site" evidence="16">
    <location>
        <position position="200"/>
    </location>
    <ligand>
        <name>a ubiquinone</name>
        <dbReference type="ChEBI" id="CHEBI:16389"/>
    </ligand>
</feature>
<name>A0A7D4WXC3_9BILA</name>
<dbReference type="InterPro" id="IPR027387">
    <property type="entry name" value="Cytb/b6-like_sf"/>
</dbReference>
<evidence type="ECO:0000256" key="3">
    <source>
        <dbReference type="ARBA" id="ARBA00013531"/>
    </source>
</evidence>
<dbReference type="InterPro" id="IPR048259">
    <property type="entry name" value="Cytochrome_b_N_euk/bac"/>
</dbReference>
<dbReference type="InterPro" id="IPR005797">
    <property type="entry name" value="Cyt_b/b6_N"/>
</dbReference>
<dbReference type="SUPFAM" id="SSF81648">
    <property type="entry name" value="a domain/subunit of cytochrome bc1 complex (Ubiquinol-cytochrome c reductase)"/>
    <property type="match status" value="1"/>
</dbReference>
<dbReference type="AlphaFoldDB" id="A0A7D4WXC3"/>
<dbReference type="GO" id="GO:0016491">
    <property type="term" value="F:oxidoreductase activity"/>
    <property type="evidence" value="ECO:0007669"/>
    <property type="project" value="UniProtKB-UniRule"/>
</dbReference>
<evidence type="ECO:0000256" key="1">
    <source>
        <dbReference type="ARBA" id="ARBA00002566"/>
    </source>
</evidence>
<evidence type="ECO:0000256" key="13">
    <source>
        <dbReference type="ARBA" id="ARBA00023075"/>
    </source>
</evidence>
<evidence type="ECO:0000256" key="9">
    <source>
        <dbReference type="ARBA" id="ARBA00022792"/>
    </source>
</evidence>
<feature type="binding site" description="axial binding residue" evidence="17">
    <location>
        <position position="82"/>
    </location>
    <ligand>
        <name>heme b</name>
        <dbReference type="ChEBI" id="CHEBI:60344"/>
        <label>b562</label>
    </ligand>
    <ligandPart>
        <name>Fe</name>
        <dbReference type="ChEBI" id="CHEBI:18248"/>
    </ligandPart>
</feature>
<keyword evidence="11 18" id="KW-1133">Transmembrane helix</keyword>
<evidence type="ECO:0000256" key="6">
    <source>
        <dbReference type="ARBA" id="ARBA00022660"/>
    </source>
</evidence>
<dbReference type="GO" id="GO:0006122">
    <property type="term" value="P:mitochondrial electron transport, ubiquinol to cytochrome c"/>
    <property type="evidence" value="ECO:0007669"/>
    <property type="project" value="TreeGrafter"/>
</dbReference>
<evidence type="ECO:0000259" key="20">
    <source>
        <dbReference type="PROSITE" id="PS51003"/>
    </source>
</evidence>
<dbReference type="InterPro" id="IPR005798">
    <property type="entry name" value="Cyt_b/b6_C"/>
</dbReference>
<evidence type="ECO:0000256" key="2">
    <source>
        <dbReference type="ARBA" id="ARBA00004448"/>
    </source>
</evidence>
<evidence type="ECO:0000256" key="11">
    <source>
        <dbReference type="ARBA" id="ARBA00022989"/>
    </source>
</evidence>
<feature type="transmembrane region" description="Helical" evidence="18">
    <location>
        <begin position="228"/>
        <end position="249"/>
    </location>
</feature>
<feature type="transmembrane region" description="Helical" evidence="18">
    <location>
        <begin position="107"/>
        <end position="131"/>
    </location>
</feature>
<proteinExistence type="inferred from homology"/>
<dbReference type="Pfam" id="PF00032">
    <property type="entry name" value="Cytochrom_B_C"/>
    <property type="match status" value="1"/>
</dbReference>